<organism evidence="2 3">
    <name type="scientific">Haloferax gibbonsii</name>
    <dbReference type="NCBI Taxonomy" id="35746"/>
    <lineage>
        <taxon>Archaea</taxon>
        <taxon>Methanobacteriati</taxon>
        <taxon>Methanobacteriota</taxon>
        <taxon>Stenosarchaea group</taxon>
        <taxon>Halobacteria</taxon>
        <taxon>Halobacteriales</taxon>
        <taxon>Haloferacaceae</taxon>
        <taxon>Haloferax</taxon>
    </lineage>
</organism>
<feature type="region of interest" description="Disordered" evidence="1">
    <location>
        <begin position="1"/>
        <end position="59"/>
    </location>
</feature>
<reference evidence="2" key="1">
    <citation type="journal article" date="2021" name="Front. Microbiol.">
        <title>Cellular and Genomic Properties of Haloferax gibbonsii LR2-5, the Host of Euryarchaeal Virus HFTV1.</title>
        <authorList>
            <person name="Tittes C."/>
            <person name="Schwarzer S."/>
            <person name="Pfeiffer F."/>
            <person name="Dyall-Smith M."/>
            <person name="Rodriguez-Franco M."/>
            <person name="Oksanen H.M."/>
            <person name="Quax T.E.F."/>
        </authorList>
    </citation>
    <scope>NUCLEOTIDE SEQUENCE</scope>
    <source>
        <strain evidence="2">LR2-5</strain>
    </source>
</reference>
<sequence>MGTTSTDREYDGTVDSSSVGGYLTTKRTLDLPTAGFGSHLNQSKEMTASQTDQEGPVGD</sequence>
<protein>
    <submittedName>
        <fullName evidence="2">Uncharacterized protein</fullName>
    </submittedName>
</protein>
<keyword evidence="2" id="KW-0614">Plasmid</keyword>
<dbReference type="Proteomes" id="UP000663064">
    <property type="component" value="Plasmid pHGLR1"/>
</dbReference>
<dbReference type="AlphaFoldDB" id="A0A871BLC1"/>
<evidence type="ECO:0000256" key="1">
    <source>
        <dbReference type="SAM" id="MobiDB-lite"/>
    </source>
</evidence>
<geneLocation type="plasmid" evidence="2 3">
    <name>pHGLR1</name>
</geneLocation>
<evidence type="ECO:0000313" key="3">
    <source>
        <dbReference type="Proteomes" id="UP000663064"/>
    </source>
</evidence>
<evidence type="ECO:0000313" key="2">
    <source>
        <dbReference type="EMBL" id="QOS13483.1"/>
    </source>
</evidence>
<dbReference type="EMBL" id="CP063206">
    <property type="protein sequence ID" value="QOS13483.1"/>
    <property type="molecule type" value="Genomic_DNA"/>
</dbReference>
<gene>
    <name evidence="2" type="ORF">HfgLR_21255</name>
</gene>
<name>A0A871BLC1_HALGI</name>
<feature type="compositionally biased region" description="Basic and acidic residues" evidence="1">
    <location>
        <begin position="1"/>
        <end position="11"/>
    </location>
</feature>
<feature type="compositionally biased region" description="Polar residues" evidence="1">
    <location>
        <begin position="39"/>
        <end position="53"/>
    </location>
</feature>
<proteinExistence type="predicted"/>
<accession>A0A871BLC1</accession>